<feature type="region of interest" description="Disordered" evidence="1">
    <location>
        <begin position="35"/>
        <end position="54"/>
    </location>
</feature>
<feature type="region of interest" description="Disordered" evidence="1">
    <location>
        <begin position="10"/>
        <end position="29"/>
    </location>
</feature>
<dbReference type="EMBL" id="SRLO01001404">
    <property type="protein sequence ID" value="TNN38103.1"/>
    <property type="molecule type" value="Genomic_DNA"/>
</dbReference>
<name>A0A4Z2FBF8_9TELE</name>
<organism evidence="2 3">
    <name type="scientific">Liparis tanakae</name>
    <name type="common">Tanaka's snailfish</name>
    <dbReference type="NCBI Taxonomy" id="230148"/>
    <lineage>
        <taxon>Eukaryota</taxon>
        <taxon>Metazoa</taxon>
        <taxon>Chordata</taxon>
        <taxon>Craniata</taxon>
        <taxon>Vertebrata</taxon>
        <taxon>Euteleostomi</taxon>
        <taxon>Actinopterygii</taxon>
        <taxon>Neopterygii</taxon>
        <taxon>Teleostei</taxon>
        <taxon>Neoteleostei</taxon>
        <taxon>Acanthomorphata</taxon>
        <taxon>Eupercaria</taxon>
        <taxon>Perciformes</taxon>
        <taxon>Cottioidei</taxon>
        <taxon>Cottales</taxon>
        <taxon>Liparidae</taxon>
        <taxon>Liparis</taxon>
    </lineage>
</organism>
<accession>A0A4Z2FBF8</accession>
<reference evidence="2 3" key="1">
    <citation type="submission" date="2019-03" db="EMBL/GenBank/DDBJ databases">
        <title>First draft genome of Liparis tanakae, snailfish: a comprehensive survey of snailfish specific genes.</title>
        <authorList>
            <person name="Kim W."/>
            <person name="Song I."/>
            <person name="Jeong J.-H."/>
            <person name="Kim D."/>
            <person name="Kim S."/>
            <person name="Ryu S."/>
            <person name="Song J.Y."/>
            <person name="Lee S.K."/>
        </authorList>
    </citation>
    <scope>NUCLEOTIDE SEQUENCE [LARGE SCALE GENOMIC DNA]</scope>
    <source>
        <tissue evidence="2">Muscle</tissue>
    </source>
</reference>
<proteinExistence type="predicted"/>
<keyword evidence="3" id="KW-1185">Reference proteome</keyword>
<evidence type="ECO:0000256" key="1">
    <source>
        <dbReference type="SAM" id="MobiDB-lite"/>
    </source>
</evidence>
<feature type="compositionally biased region" description="Low complexity" evidence="1">
    <location>
        <begin position="14"/>
        <end position="29"/>
    </location>
</feature>
<dbReference type="AlphaFoldDB" id="A0A4Z2FBF8"/>
<comment type="caution">
    <text evidence="2">The sequence shown here is derived from an EMBL/GenBank/DDBJ whole genome shotgun (WGS) entry which is preliminary data.</text>
</comment>
<dbReference type="Proteomes" id="UP000314294">
    <property type="component" value="Unassembled WGS sequence"/>
</dbReference>
<evidence type="ECO:0000313" key="3">
    <source>
        <dbReference type="Proteomes" id="UP000314294"/>
    </source>
</evidence>
<evidence type="ECO:0000313" key="2">
    <source>
        <dbReference type="EMBL" id="TNN38103.1"/>
    </source>
</evidence>
<gene>
    <name evidence="2" type="ORF">EYF80_051728</name>
</gene>
<sequence length="72" mass="7672">MICVTFVPLSHNTSDQVPSSPGSGSSSSKLIIHSQSFSSSGPHSQRESTRSNSSLSLARLARILFLSASYCR</sequence>
<protein>
    <submittedName>
        <fullName evidence="2">Uncharacterized protein</fullName>
    </submittedName>
</protein>